<gene>
    <name evidence="2" type="ORF">SAMN05660236_2439</name>
</gene>
<name>A0A1T5KPI3_9BACT</name>
<evidence type="ECO:0000256" key="1">
    <source>
        <dbReference type="SAM" id="Phobius"/>
    </source>
</evidence>
<accession>A0A1T5KPI3</accession>
<keyword evidence="1" id="KW-0812">Transmembrane</keyword>
<sequence>MKFNNLLPVDDDGEFFSSRIYINEAIGVALFIGLNALERLMN</sequence>
<protein>
    <submittedName>
        <fullName evidence="2">Uncharacterized protein</fullName>
    </submittedName>
</protein>
<feature type="transmembrane region" description="Helical" evidence="1">
    <location>
        <begin position="20"/>
        <end position="37"/>
    </location>
</feature>
<dbReference type="RefSeq" id="WP_262497176.1">
    <property type="nucleotide sequence ID" value="NZ_FUZU01000001.1"/>
</dbReference>
<reference evidence="2 3" key="1">
    <citation type="submission" date="2017-02" db="EMBL/GenBank/DDBJ databases">
        <authorList>
            <person name="Peterson S.W."/>
        </authorList>
    </citation>
    <scope>NUCLEOTIDE SEQUENCE [LARGE SCALE GENOMIC DNA]</scope>
    <source>
        <strain evidence="2 3">DSM 25262</strain>
    </source>
</reference>
<proteinExistence type="predicted"/>
<dbReference type="EMBL" id="FUZU01000001">
    <property type="protein sequence ID" value="SKC65666.1"/>
    <property type="molecule type" value="Genomic_DNA"/>
</dbReference>
<dbReference type="AlphaFoldDB" id="A0A1T5KPI3"/>
<organism evidence="2 3">
    <name type="scientific">Ohtaekwangia koreensis</name>
    <dbReference type="NCBI Taxonomy" id="688867"/>
    <lineage>
        <taxon>Bacteria</taxon>
        <taxon>Pseudomonadati</taxon>
        <taxon>Bacteroidota</taxon>
        <taxon>Cytophagia</taxon>
        <taxon>Cytophagales</taxon>
        <taxon>Fulvivirgaceae</taxon>
        <taxon>Ohtaekwangia</taxon>
    </lineage>
</organism>
<evidence type="ECO:0000313" key="2">
    <source>
        <dbReference type="EMBL" id="SKC65666.1"/>
    </source>
</evidence>
<keyword evidence="1" id="KW-0472">Membrane</keyword>
<dbReference type="Proteomes" id="UP000190961">
    <property type="component" value="Unassembled WGS sequence"/>
</dbReference>
<keyword evidence="1" id="KW-1133">Transmembrane helix</keyword>
<evidence type="ECO:0000313" key="3">
    <source>
        <dbReference type="Proteomes" id="UP000190961"/>
    </source>
</evidence>
<keyword evidence="3" id="KW-1185">Reference proteome</keyword>